<accession>A0AAD7DR01</accession>
<keyword evidence="3" id="KW-1185">Reference proteome</keyword>
<gene>
    <name evidence="2" type="ORF">B0H16DRAFT_1841772</name>
</gene>
<comment type="caution">
    <text evidence="2">The sequence shown here is derived from an EMBL/GenBank/DDBJ whole genome shotgun (WGS) entry which is preliminary data.</text>
</comment>
<dbReference type="AlphaFoldDB" id="A0AAD7DR01"/>
<evidence type="ECO:0000256" key="1">
    <source>
        <dbReference type="SAM" id="MobiDB-lite"/>
    </source>
</evidence>
<proteinExistence type="predicted"/>
<organism evidence="2 3">
    <name type="scientific">Mycena metata</name>
    <dbReference type="NCBI Taxonomy" id="1033252"/>
    <lineage>
        <taxon>Eukaryota</taxon>
        <taxon>Fungi</taxon>
        <taxon>Dikarya</taxon>
        <taxon>Basidiomycota</taxon>
        <taxon>Agaricomycotina</taxon>
        <taxon>Agaricomycetes</taxon>
        <taxon>Agaricomycetidae</taxon>
        <taxon>Agaricales</taxon>
        <taxon>Marasmiineae</taxon>
        <taxon>Mycenaceae</taxon>
        <taxon>Mycena</taxon>
    </lineage>
</organism>
<protein>
    <submittedName>
        <fullName evidence="2">Uncharacterized protein</fullName>
    </submittedName>
</protein>
<sequence>IPANVERAYRYFRYPSKSFPRSILRREEVFPRITGSPVRRQACSEPRDMVNQASIYYIGSRRRKHFTTPPIAMTNRAVPRDSNRNAGQVMELVHHGEWPSETDSYDTEPKILWVHGPAEKQFRQIGDDFTPETLGKRWKAVYGRRRPPVPVPFMHFARGMTGRDGTPLTGPVPPVKTVTATIPTSRGREIRDHADSLTAPGERRASGWNFPSNAAILLVEMPNSILAVPGPKATRQYSTLRCLFIERRERKEMETRREIGSYSGISSASVLELGNLPSNLPSRLPMTRPHPSREGLPSLSRTQIITAIEARPDDELRLCSEQK</sequence>
<reference evidence="2" key="1">
    <citation type="submission" date="2023-03" db="EMBL/GenBank/DDBJ databases">
        <title>Massive genome expansion in bonnet fungi (Mycena s.s.) driven by repeated elements and novel gene families across ecological guilds.</title>
        <authorList>
            <consortium name="Lawrence Berkeley National Laboratory"/>
            <person name="Harder C.B."/>
            <person name="Miyauchi S."/>
            <person name="Viragh M."/>
            <person name="Kuo A."/>
            <person name="Thoen E."/>
            <person name="Andreopoulos B."/>
            <person name="Lu D."/>
            <person name="Skrede I."/>
            <person name="Drula E."/>
            <person name="Henrissat B."/>
            <person name="Morin E."/>
            <person name="Kohler A."/>
            <person name="Barry K."/>
            <person name="LaButti K."/>
            <person name="Morin E."/>
            <person name="Salamov A."/>
            <person name="Lipzen A."/>
            <person name="Mereny Z."/>
            <person name="Hegedus B."/>
            <person name="Baldrian P."/>
            <person name="Stursova M."/>
            <person name="Weitz H."/>
            <person name="Taylor A."/>
            <person name="Grigoriev I.V."/>
            <person name="Nagy L.G."/>
            <person name="Martin F."/>
            <person name="Kauserud H."/>
        </authorList>
    </citation>
    <scope>NUCLEOTIDE SEQUENCE</scope>
    <source>
        <strain evidence="2">CBHHK182m</strain>
    </source>
</reference>
<evidence type="ECO:0000313" key="2">
    <source>
        <dbReference type="EMBL" id="KAJ7696162.1"/>
    </source>
</evidence>
<name>A0AAD7DR01_9AGAR</name>
<dbReference type="Proteomes" id="UP001215598">
    <property type="component" value="Unassembled WGS sequence"/>
</dbReference>
<feature type="region of interest" description="Disordered" evidence="1">
    <location>
        <begin position="280"/>
        <end position="301"/>
    </location>
</feature>
<evidence type="ECO:0000313" key="3">
    <source>
        <dbReference type="Proteomes" id="UP001215598"/>
    </source>
</evidence>
<feature type="non-terminal residue" evidence="2">
    <location>
        <position position="1"/>
    </location>
</feature>
<dbReference type="EMBL" id="JARKIB010000635">
    <property type="protein sequence ID" value="KAJ7696162.1"/>
    <property type="molecule type" value="Genomic_DNA"/>
</dbReference>